<evidence type="ECO:0000313" key="9">
    <source>
        <dbReference type="EMBL" id="KQB85236.1"/>
    </source>
</evidence>
<dbReference type="CDD" id="cd08964">
    <property type="entry name" value="L-asparaginase_II"/>
    <property type="match status" value="1"/>
</dbReference>
<dbReference type="GO" id="GO:0004067">
    <property type="term" value="F:asparaginase activity"/>
    <property type="evidence" value="ECO:0007669"/>
    <property type="project" value="UniProtKB-UniRule"/>
</dbReference>
<dbReference type="STRING" id="1544416.Cocul_00374"/>
<dbReference type="InterPro" id="IPR027473">
    <property type="entry name" value="L-asparaginase_C"/>
</dbReference>
<dbReference type="InterPro" id="IPR027474">
    <property type="entry name" value="L-asparaginase_N"/>
</dbReference>
<evidence type="ECO:0000256" key="3">
    <source>
        <dbReference type="ARBA" id="ARBA00022801"/>
    </source>
</evidence>
<reference evidence="9 10" key="1">
    <citation type="submission" date="2015-10" db="EMBL/GenBank/DDBJ databases">
        <title>Corynebacteirum lowii and Corynebacterium oculi species nova, derived from human clinical disease and and emended description of Corynebacterium mastiditis.</title>
        <authorList>
            <person name="Bernard K."/>
            <person name="Pacheco A.L."/>
            <person name="Mcdougall C."/>
            <person name="Burtx T."/>
            <person name="Weibe D."/>
            <person name="Tyler S."/>
            <person name="Olson A.B."/>
            <person name="Cnockaert M."/>
            <person name="Eguchi H."/>
            <person name="Kuwahara T."/>
            <person name="Nakayama-Imaohji H."/>
            <person name="Boudewijins M."/>
            <person name="Van Hoecke F."/>
            <person name="Bernier A.-M."/>
            <person name="Vandamme P."/>
        </authorList>
    </citation>
    <scope>NUCLEOTIDE SEQUENCE [LARGE SCALE GENOMIC DNA]</scope>
    <source>
        <strain evidence="9 10">NML 130210</strain>
    </source>
</reference>
<dbReference type="InterPro" id="IPR006034">
    <property type="entry name" value="Asparaginase/glutaminase-like"/>
</dbReference>
<organism evidence="9 10">
    <name type="scientific">Corynebacterium oculi</name>
    <dbReference type="NCBI Taxonomy" id="1544416"/>
    <lineage>
        <taxon>Bacteria</taxon>
        <taxon>Bacillati</taxon>
        <taxon>Actinomycetota</taxon>
        <taxon>Actinomycetes</taxon>
        <taxon>Mycobacteriales</taxon>
        <taxon>Corynebacteriaceae</taxon>
        <taxon>Corynebacterium</taxon>
    </lineage>
</organism>
<feature type="active site" description="O-isoaspartyl threonine intermediate" evidence="4">
    <location>
        <position position="15"/>
    </location>
</feature>
<dbReference type="PROSITE" id="PS00144">
    <property type="entry name" value="ASN_GLN_ASE_1"/>
    <property type="match status" value="1"/>
</dbReference>
<feature type="binding site" evidence="5">
    <location>
        <position position="60"/>
    </location>
    <ligand>
        <name>substrate</name>
    </ligand>
</feature>
<dbReference type="PROSITE" id="PS51732">
    <property type="entry name" value="ASN_GLN_ASE_3"/>
    <property type="match status" value="1"/>
</dbReference>
<evidence type="ECO:0000256" key="1">
    <source>
        <dbReference type="ARBA" id="ARBA00010518"/>
    </source>
</evidence>
<accession>A0A0Q1DYB0</accession>
<dbReference type="PATRIC" id="fig|1544416.3.peg.377"/>
<dbReference type="PANTHER" id="PTHR11707:SF28">
    <property type="entry name" value="60 KDA LYSOPHOSPHOLIPASE"/>
    <property type="match status" value="1"/>
</dbReference>
<protein>
    <recommendedName>
        <fullName evidence="2">asparaginase</fullName>
        <ecNumber evidence="2">3.5.1.1</ecNumber>
    </recommendedName>
</protein>
<dbReference type="EMBL" id="LKST01000001">
    <property type="protein sequence ID" value="KQB85236.1"/>
    <property type="molecule type" value="Genomic_DNA"/>
</dbReference>
<dbReference type="Pfam" id="PF00710">
    <property type="entry name" value="Asparaginase"/>
    <property type="match status" value="1"/>
</dbReference>
<dbReference type="Gene3D" id="3.40.50.40">
    <property type="match status" value="1"/>
</dbReference>
<dbReference type="InterPro" id="IPR037152">
    <property type="entry name" value="L-asparaginase_N_sf"/>
</dbReference>
<dbReference type="SUPFAM" id="SSF53774">
    <property type="entry name" value="Glutaminase/Asparaginase"/>
    <property type="match status" value="1"/>
</dbReference>
<evidence type="ECO:0000259" key="8">
    <source>
        <dbReference type="Pfam" id="PF17763"/>
    </source>
</evidence>
<comment type="similarity">
    <text evidence="1">Belongs to the asparaginase 1 family.</text>
</comment>
<evidence type="ECO:0000259" key="7">
    <source>
        <dbReference type="Pfam" id="PF00710"/>
    </source>
</evidence>
<gene>
    <name evidence="9" type="primary">ansB</name>
    <name evidence="9" type="ORF">Cocul_00374</name>
</gene>
<evidence type="ECO:0000256" key="5">
    <source>
        <dbReference type="PIRSR" id="PIRSR001220-2"/>
    </source>
</evidence>
<dbReference type="PIRSF" id="PIRSF001220">
    <property type="entry name" value="L-ASNase_gatD"/>
    <property type="match status" value="1"/>
</dbReference>
<proteinExistence type="inferred from homology"/>
<dbReference type="OrthoDB" id="9788068at2"/>
<dbReference type="InterPro" id="IPR036152">
    <property type="entry name" value="Asp/glu_Ase-like_sf"/>
</dbReference>
<dbReference type="SFLD" id="SFLDS00057">
    <property type="entry name" value="Glutaminase/Asparaginase"/>
    <property type="match status" value="1"/>
</dbReference>
<comment type="caution">
    <text evidence="9">The sequence shown here is derived from an EMBL/GenBank/DDBJ whole genome shotgun (WGS) entry which is preliminary data.</text>
</comment>
<evidence type="ECO:0000256" key="4">
    <source>
        <dbReference type="PIRSR" id="PIRSR001220-1"/>
    </source>
</evidence>
<evidence type="ECO:0000256" key="2">
    <source>
        <dbReference type="ARBA" id="ARBA00012920"/>
    </source>
</evidence>
<dbReference type="SMART" id="SM00870">
    <property type="entry name" value="Asparaginase"/>
    <property type="match status" value="1"/>
</dbReference>
<dbReference type="InterPro" id="IPR020827">
    <property type="entry name" value="Asparaginase/glutaminase_AS1"/>
</dbReference>
<evidence type="ECO:0000256" key="6">
    <source>
        <dbReference type="PROSITE-ProRule" id="PRU10099"/>
    </source>
</evidence>
<keyword evidence="3 9" id="KW-0378">Hydrolase</keyword>
<name>A0A0Q1DYB0_9CORY</name>
<dbReference type="Gene3D" id="3.40.50.1170">
    <property type="entry name" value="L-asparaginase, N-terminal domain"/>
    <property type="match status" value="1"/>
</dbReference>
<feature type="domain" description="Asparaginase/glutaminase C-terminal" evidence="8">
    <location>
        <begin position="198"/>
        <end position="308"/>
    </location>
</feature>
<feature type="active site" evidence="6">
    <location>
        <position position="15"/>
    </location>
</feature>
<dbReference type="Proteomes" id="UP000050517">
    <property type="component" value="Unassembled WGS sequence"/>
</dbReference>
<sequence length="310" mass="31925">MSSPQTLSLLTTGGTIACTTDASGALIPTLSGENLVAPLRSRFHPERVRLRVRELGRVDSSSLRLDEVDALIAAVHQELRDPAVAGVIITHGTDSLEETALALDSFHSDERPVILTGAMRPSDDPAPDGPDNLFEACTIALDPAARGMGALIVMGHKVLPARGTIKVDTSALEAFAYLGPAEPRRPAPLPVAALSGHRVDIVAAYPGAPRALIDAPVSAGAHGLVIEAMGAGNIGTDLARGVEDGLDQGIPVVITTRTHRGEVRFDYGGQGGGASLGARGAVGAGYLRAGQARMALLVALAAGIRPDDVF</sequence>
<dbReference type="AlphaFoldDB" id="A0A0Q1DYB0"/>
<feature type="domain" description="L-asparaginase N-terminal" evidence="7">
    <location>
        <begin position="7"/>
        <end position="176"/>
    </location>
</feature>
<dbReference type="InterPro" id="IPR004550">
    <property type="entry name" value="AsnASE_II"/>
</dbReference>
<dbReference type="RefSeq" id="WP_055121597.1">
    <property type="nucleotide sequence ID" value="NZ_LKST01000001.1"/>
</dbReference>
<dbReference type="GO" id="GO:0006528">
    <property type="term" value="P:asparagine metabolic process"/>
    <property type="evidence" value="ECO:0007669"/>
    <property type="project" value="InterPro"/>
</dbReference>
<evidence type="ECO:0000313" key="10">
    <source>
        <dbReference type="Proteomes" id="UP000050517"/>
    </source>
</evidence>
<feature type="binding site" evidence="5">
    <location>
        <begin position="93"/>
        <end position="94"/>
    </location>
    <ligand>
        <name>substrate</name>
    </ligand>
</feature>
<dbReference type="PRINTS" id="PR00139">
    <property type="entry name" value="ASNGLNASE"/>
</dbReference>
<keyword evidence="10" id="KW-1185">Reference proteome</keyword>
<dbReference type="PANTHER" id="PTHR11707">
    <property type="entry name" value="L-ASPARAGINASE"/>
    <property type="match status" value="1"/>
</dbReference>
<dbReference type="InterPro" id="IPR040919">
    <property type="entry name" value="Asparaginase_C"/>
</dbReference>
<dbReference type="Pfam" id="PF17763">
    <property type="entry name" value="Asparaginase_C"/>
    <property type="match status" value="1"/>
</dbReference>
<dbReference type="PIRSF" id="PIRSF500176">
    <property type="entry name" value="L_ASNase"/>
    <property type="match status" value="1"/>
</dbReference>
<dbReference type="EC" id="3.5.1.1" evidence="2"/>